<dbReference type="AlphaFoldDB" id="A0ABD3L186"/>
<name>A0ABD3L186_EUCGL</name>
<dbReference type="Pfam" id="PF03140">
    <property type="entry name" value="DUF247"/>
    <property type="match status" value="1"/>
</dbReference>
<proteinExistence type="predicted"/>
<protein>
    <submittedName>
        <fullName evidence="1">Uncharacterized protein</fullName>
    </submittedName>
</protein>
<dbReference type="PANTHER" id="PTHR31170:SF25">
    <property type="entry name" value="BNAA09G04570D PROTEIN"/>
    <property type="match status" value="1"/>
</dbReference>
<dbReference type="EMBL" id="JBJKBG010000003">
    <property type="protein sequence ID" value="KAL3745362.1"/>
    <property type="molecule type" value="Genomic_DNA"/>
</dbReference>
<evidence type="ECO:0000313" key="1">
    <source>
        <dbReference type="EMBL" id="KAL3745362.1"/>
    </source>
</evidence>
<accession>A0ABD3L186</accession>
<dbReference type="InterPro" id="IPR004158">
    <property type="entry name" value="DUF247_pln"/>
</dbReference>
<gene>
    <name evidence="1" type="ORF">ACJRO7_014462</name>
</gene>
<dbReference type="Proteomes" id="UP001634007">
    <property type="component" value="Unassembled WGS sequence"/>
</dbReference>
<sequence length="117" mass="13472">MAGAGTSASDCHQDELTISIKKRFEGLSPPSDCCIFTVPARLQLTNEEAYTPRVIAIGPYHRLNPSLIPMEDHKLLYLQNFLQHDRNYHLEDYIKRVKSWEGEARSYYDKKINLSSD</sequence>
<keyword evidence="2" id="KW-1185">Reference proteome</keyword>
<organism evidence="1 2">
    <name type="scientific">Eucalyptus globulus</name>
    <name type="common">Tasmanian blue gum</name>
    <dbReference type="NCBI Taxonomy" id="34317"/>
    <lineage>
        <taxon>Eukaryota</taxon>
        <taxon>Viridiplantae</taxon>
        <taxon>Streptophyta</taxon>
        <taxon>Embryophyta</taxon>
        <taxon>Tracheophyta</taxon>
        <taxon>Spermatophyta</taxon>
        <taxon>Magnoliopsida</taxon>
        <taxon>eudicotyledons</taxon>
        <taxon>Gunneridae</taxon>
        <taxon>Pentapetalae</taxon>
        <taxon>rosids</taxon>
        <taxon>malvids</taxon>
        <taxon>Myrtales</taxon>
        <taxon>Myrtaceae</taxon>
        <taxon>Myrtoideae</taxon>
        <taxon>Eucalypteae</taxon>
        <taxon>Eucalyptus</taxon>
    </lineage>
</organism>
<evidence type="ECO:0000313" key="2">
    <source>
        <dbReference type="Proteomes" id="UP001634007"/>
    </source>
</evidence>
<reference evidence="1 2" key="1">
    <citation type="submission" date="2024-11" db="EMBL/GenBank/DDBJ databases">
        <title>Chromosome-level genome assembly of Eucalyptus globulus Labill. provides insights into its genome evolution.</title>
        <authorList>
            <person name="Li X."/>
        </authorList>
    </citation>
    <scope>NUCLEOTIDE SEQUENCE [LARGE SCALE GENOMIC DNA]</scope>
    <source>
        <strain evidence="1">CL2024</strain>
        <tissue evidence="1">Fresh tender leaves</tissue>
    </source>
</reference>
<dbReference type="PANTHER" id="PTHR31170">
    <property type="entry name" value="BNAC04G53230D PROTEIN"/>
    <property type="match status" value="1"/>
</dbReference>
<comment type="caution">
    <text evidence="1">The sequence shown here is derived from an EMBL/GenBank/DDBJ whole genome shotgun (WGS) entry which is preliminary data.</text>
</comment>